<proteinExistence type="predicted"/>
<dbReference type="AlphaFoldDB" id="A0A9W6K3E2"/>
<reference evidence="1" key="2">
    <citation type="submission" date="2023-01" db="EMBL/GenBank/DDBJ databases">
        <authorList>
            <person name="Sun Q."/>
            <person name="Evtushenko L."/>
        </authorList>
    </citation>
    <scope>NUCLEOTIDE SEQUENCE</scope>
    <source>
        <strain evidence="1">VKM B-2935</strain>
    </source>
</reference>
<evidence type="ECO:0000313" key="2">
    <source>
        <dbReference type="Proteomes" id="UP001143328"/>
    </source>
</evidence>
<evidence type="ECO:0008006" key="3">
    <source>
        <dbReference type="Google" id="ProtNLM"/>
    </source>
</evidence>
<reference evidence="1" key="1">
    <citation type="journal article" date="2014" name="Int. J. Syst. Evol. Microbiol.">
        <title>Complete genome sequence of Corynebacterium casei LMG S-19264T (=DSM 44701T), isolated from a smear-ripened cheese.</title>
        <authorList>
            <consortium name="US DOE Joint Genome Institute (JGI-PGF)"/>
            <person name="Walter F."/>
            <person name="Albersmeier A."/>
            <person name="Kalinowski J."/>
            <person name="Ruckert C."/>
        </authorList>
    </citation>
    <scope>NUCLEOTIDE SEQUENCE</scope>
    <source>
        <strain evidence="1">VKM B-2935</strain>
    </source>
</reference>
<dbReference type="Proteomes" id="UP001143328">
    <property type="component" value="Unassembled WGS sequence"/>
</dbReference>
<protein>
    <recommendedName>
        <fullName evidence="3">DUF2789 domain-containing protein</fullName>
    </recommendedName>
</protein>
<name>A0A9W6K3E2_9PSED</name>
<evidence type="ECO:0000313" key="1">
    <source>
        <dbReference type="EMBL" id="GLK87005.1"/>
    </source>
</evidence>
<sequence>MERNKHDLPALFQQLGLPSEPDEIAQFIASHSPLPDEIKVSKASFWSPSQQAFLQDEILDDSDWAPVVDQLNVLLRKKVP</sequence>
<dbReference type="InterPro" id="IPR021250">
    <property type="entry name" value="DUF2789"/>
</dbReference>
<dbReference type="InterPro" id="IPR038086">
    <property type="entry name" value="DUF2789_sf"/>
</dbReference>
<dbReference type="Gene3D" id="1.10.10.1130">
    <property type="entry name" value="Uncharacterised protein PF10982, DUF2789"/>
    <property type="match status" value="1"/>
</dbReference>
<comment type="caution">
    <text evidence="1">The sequence shown here is derived from an EMBL/GenBank/DDBJ whole genome shotgun (WGS) entry which is preliminary data.</text>
</comment>
<accession>A0A9W6K3E2</accession>
<keyword evidence="2" id="KW-1185">Reference proteome</keyword>
<gene>
    <name evidence="1" type="ORF">GCM10017655_00670</name>
</gene>
<organism evidence="1 2">
    <name type="scientific">Pseudomonas turukhanskensis</name>
    <dbReference type="NCBI Taxonomy" id="1806536"/>
    <lineage>
        <taxon>Bacteria</taxon>
        <taxon>Pseudomonadati</taxon>
        <taxon>Pseudomonadota</taxon>
        <taxon>Gammaproteobacteria</taxon>
        <taxon>Pseudomonadales</taxon>
        <taxon>Pseudomonadaceae</taxon>
        <taxon>Pseudomonas</taxon>
    </lineage>
</organism>
<dbReference type="RefSeq" id="WP_108094946.1">
    <property type="nucleotide sequence ID" value="NZ_BSFN01000001.1"/>
</dbReference>
<dbReference type="EMBL" id="BSFN01000001">
    <property type="protein sequence ID" value="GLK87005.1"/>
    <property type="molecule type" value="Genomic_DNA"/>
</dbReference>
<dbReference type="Pfam" id="PF10982">
    <property type="entry name" value="DUF2789"/>
    <property type="match status" value="1"/>
</dbReference>